<dbReference type="InterPro" id="IPR011496">
    <property type="entry name" value="O-GlcNAcase_cat"/>
</dbReference>
<dbReference type="Gene3D" id="3.30.379.10">
    <property type="entry name" value="Chitobiase/beta-hexosaminidase domain 2-like"/>
    <property type="match status" value="1"/>
</dbReference>
<dbReference type="InterPro" id="IPR029018">
    <property type="entry name" value="Hex-like_dom2"/>
</dbReference>
<gene>
    <name evidence="6" type="ORF">EWH70_01730</name>
</gene>
<name>A0A4Q7JED0_9PSEU</name>
<dbReference type="Proteomes" id="UP000292003">
    <property type="component" value="Unassembled WGS sequence"/>
</dbReference>
<dbReference type="Gene3D" id="1.20.58.460">
    <property type="entry name" value="Hyaluronidase post-catalytic domain-like"/>
    <property type="match status" value="1"/>
</dbReference>
<organism evidence="6 7">
    <name type="scientific">Amycolatopsis suaedae</name>
    <dbReference type="NCBI Taxonomy" id="2510978"/>
    <lineage>
        <taxon>Bacteria</taxon>
        <taxon>Bacillati</taxon>
        <taxon>Actinomycetota</taxon>
        <taxon>Actinomycetes</taxon>
        <taxon>Pseudonocardiales</taxon>
        <taxon>Pseudonocardiaceae</taxon>
        <taxon>Amycolatopsis</taxon>
    </lineage>
</organism>
<dbReference type="SUPFAM" id="SSF55545">
    <property type="entry name" value="beta-N-acetylhexosaminidase-like domain"/>
    <property type="match status" value="1"/>
</dbReference>
<dbReference type="PANTHER" id="PTHR13170">
    <property type="entry name" value="O-GLCNACASE"/>
    <property type="match status" value="1"/>
</dbReference>
<keyword evidence="7" id="KW-1185">Reference proteome</keyword>
<dbReference type="InterPro" id="IPR015882">
    <property type="entry name" value="HEX_bac_N"/>
</dbReference>
<accession>A0A4Q7JED0</accession>
<dbReference type="OrthoDB" id="9760892at2"/>
<proteinExistence type="inferred from homology"/>
<dbReference type="InterPro" id="IPR051822">
    <property type="entry name" value="Glycosyl_Hydrolase_84"/>
</dbReference>
<dbReference type="InterPro" id="IPR017853">
    <property type="entry name" value="GH"/>
</dbReference>
<comment type="caution">
    <text evidence="6">The sequence shown here is derived from an EMBL/GenBank/DDBJ whole genome shotgun (WGS) entry which is preliminary data.</text>
</comment>
<reference evidence="6 7" key="1">
    <citation type="submission" date="2019-02" db="EMBL/GenBank/DDBJ databases">
        <title>Draft genome sequence of Amycolatopsis sp. 8-3EHSu isolated from roots of Suaeda maritima.</title>
        <authorList>
            <person name="Duangmal K."/>
            <person name="Chantavorakit T."/>
        </authorList>
    </citation>
    <scope>NUCLEOTIDE SEQUENCE [LARGE SCALE GENOMIC DNA]</scope>
    <source>
        <strain evidence="6 7">8-3EHSu</strain>
    </source>
</reference>
<evidence type="ECO:0000256" key="4">
    <source>
        <dbReference type="SAM" id="MobiDB-lite"/>
    </source>
</evidence>
<evidence type="ECO:0000256" key="1">
    <source>
        <dbReference type="ARBA" id="ARBA00022801"/>
    </source>
</evidence>
<dbReference type="EMBL" id="SFCC01000001">
    <property type="protein sequence ID" value="RZQ65827.1"/>
    <property type="molecule type" value="Genomic_DNA"/>
</dbReference>
<dbReference type="PANTHER" id="PTHR13170:SF16">
    <property type="entry name" value="PROTEIN O-GLCNACASE"/>
    <property type="match status" value="1"/>
</dbReference>
<feature type="domain" description="GH84" evidence="5">
    <location>
        <begin position="211"/>
        <end position="494"/>
    </location>
</feature>
<evidence type="ECO:0000313" key="7">
    <source>
        <dbReference type="Proteomes" id="UP000292003"/>
    </source>
</evidence>
<evidence type="ECO:0000313" key="6">
    <source>
        <dbReference type="EMBL" id="RZQ65827.1"/>
    </source>
</evidence>
<keyword evidence="2 3" id="KW-0326">Glycosidase</keyword>
<dbReference type="AlphaFoldDB" id="A0A4Q7JED0"/>
<feature type="active site" description="Proton donor" evidence="3">
    <location>
        <position position="326"/>
    </location>
</feature>
<keyword evidence="1 3" id="KW-0378">Hydrolase</keyword>
<evidence type="ECO:0000259" key="5">
    <source>
        <dbReference type="PROSITE" id="PS52009"/>
    </source>
</evidence>
<comment type="similarity">
    <text evidence="3">Belongs to the glycosyl hydrolase 84 family.</text>
</comment>
<evidence type="ECO:0000256" key="3">
    <source>
        <dbReference type="PROSITE-ProRule" id="PRU01353"/>
    </source>
</evidence>
<dbReference type="SUPFAM" id="SSF51445">
    <property type="entry name" value="(Trans)glycosidases"/>
    <property type="match status" value="1"/>
</dbReference>
<dbReference type="GO" id="GO:0005975">
    <property type="term" value="P:carbohydrate metabolic process"/>
    <property type="evidence" value="ECO:0007669"/>
    <property type="project" value="UniProtKB-ARBA"/>
</dbReference>
<dbReference type="Gene3D" id="3.20.20.80">
    <property type="entry name" value="Glycosidases"/>
    <property type="match status" value="1"/>
</dbReference>
<dbReference type="Pfam" id="PF02838">
    <property type="entry name" value="Glyco_hydro_20b"/>
    <property type="match status" value="1"/>
</dbReference>
<sequence length="666" mass="71295">MPSSRCGSPGGLPPCAGRKPRRSRPEWLTFHRCADGLDQNPRGGPVLLRVVRTVVVAGLFLASAPAATAAAPEPPVVTPAPQSMESNGRAVRVPHQVGLVLGSGVDESSSELLRATLSRAGAREIVDRPAGLTVVAGLITDERVRGSLRAVGGEVPAQPRPEGYSLAARGGLVVLAGNDGDGVYYAAQTLRQLASPGRIAAVKVVDHPAMALRGSIEGFYGAPWSHADRLDQLAFYGDVKANTYIYTPKDDVYLRERWREPYPPGDLARLRELVTAAARHHVEFTYAVSPGLSICYSDPADLRSLRDKLASLYAQGTRSFYVALDDISYTRWNCAGDQDKYGPPGREAAGRAQAELLNAVQRGYLDTVEGAKPLQMVPTEYSDVADSAYKRVLRETLDERIVVQWTGTDVVPPSISVADARKAAEVWGRKVFLWDNYPVNDFGQTTGRLLLAPYDKREAGLHAALSGIVLNPMNQAAPSKVALFGGAAFAWNDTGYDAARTWRAAASYLAAGDPRVTEALLAFFDTQHLAPTFGEVPWQPQAPVLKAKVDAVRAQPGGRPLRDLAAYADLLAAAPERIRAGVPDPAFSAQAKPWLDALDLWGAALQSTVEGLRTGDQGAFARAKELAAEAAKIRTIPGTTRPQGPVRVADGVLDTFIAEAPNLPRA</sequence>
<dbReference type="GO" id="GO:1901135">
    <property type="term" value="P:carbohydrate derivative metabolic process"/>
    <property type="evidence" value="ECO:0007669"/>
    <property type="project" value="UniProtKB-ARBA"/>
</dbReference>
<dbReference type="Pfam" id="PF07555">
    <property type="entry name" value="NAGidase"/>
    <property type="match status" value="1"/>
</dbReference>
<dbReference type="PROSITE" id="PS52009">
    <property type="entry name" value="GH84"/>
    <property type="match status" value="1"/>
</dbReference>
<feature type="region of interest" description="Disordered" evidence="4">
    <location>
        <begin position="1"/>
        <end position="21"/>
    </location>
</feature>
<protein>
    <submittedName>
        <fullName evidence="6">Beta-N-acetylglucosaminidase</fullName>
    </submittedName>
</protein>
<evidence type="ECO:0000256" key="2">
    <source>
        <dbReference type="ARBA" id="ARBA00023295"/>
    </source>
</evidence>
<dbReference type="GO" id="GO:0015929">
    <property type="term" value="F:hexosaminidase activity"/>
    <property type="evidence" value="ECO:0007669"/>
    <property type="project" value="UniProtKB-ARBA"/>
</dbReference>